<protein>
    <submittedName>
        <fullName evidence="2">DSBA oxidoreductase</fullName>
    </submittedName>
</protein>
<sequence length="206" mass="22713">MSAELFFIYDSHCPWSYATTPLVNALNQSLPEVNLNLWHCAYFSDADGENIVTKQQITQVKALSSVNFSPDYMNKLSQGKDSTLCANLMTWAASKTTHQALAILNALQAAHFSQGNDLIEQADLSNIVDEFKLSAPAKVFNKAKLTNDAEAQVHEIIALQEIIATQAIPALLLAVNDELILLSHNLYLQDPDAFVDAVKLELNKHS</sequence>
<dbReference type="GO" id="GO:0016491">
    <property type="term" value="F:oxidoreductase activity"/>
    <property type="evidence" value="ECO:0007669"/>
    <property type="project" value="InterPro"/>
</dbReference>
<evidence type="ECO:0000313" key="3">
    <source>
        <dbReference type="Proteomes" id="UP000029868"/>
    </source>
</evidence>
<gene>
    <name evidence="2" type="ORF">GAB14E_1537</name>
</gene>
<dbReference type="AlphaFoldDB" id="A0A099L295"/>
<dbReference type="InterPro" id="IPR036249">
    <property type="entry name" value="Thioredoxin-like_sf"/>
</dbReference>
<dbReference type="Gene3D" id="3.40.30.10">
    <property type="entry name" value="Glutaredoxin"/>
    <property type="match status" value="1"/>
</dbReference>
<organism evidence="2 3">
    <name type="scientific">Colwellia psychrerythraea</name>
    <name type="common">Vibrio psychroerythus</name>
    <dbReference type="NCBI Taxonomy" id="28229"/>
    <lineage>
        <taxon>Bacteria</taxon>
        <taxon>Pseudomonadati</taxon>
        <taxon>Pseudomonadota</taxon>
        <taxon>Gammaproteobacteria</taxon>
        <taxon>Alteromonadales</taxon>
        <taxon>Colwelliaceae</taxon>
        <taxon>Colwellia</taxon>
    </lineage>
</organism>
<proteinExistence type="predicted"/>
<dbReference type="Proteomes" id="UP000029868">
    <property type="component" value="Unassembled WGS sequence"/>
</dbReference>
<comment type="caution">
    <text evidence="2">The sequence shown here is derived from an EMBL/GenBank/DDBJ whole genome shotgun (WGS) entry which is preliminary data.</text>
</comment>
<dbReference type="Pfam" id="PF01323">
    <property type="entry name" value="DSBA"/>
    <property type="match status" value="1"/>
</dbReference>
<accession>A0A099L295</accession>
<dbReference type="SUPFAM" id="SSF52833">
    <property type="entry name" value="Thioredoxin-like"/>
    <property type="match status" value="1"/>
</dbReference>
<evidence type="ECO:0000259" key="1">
    <source>
        <dbReference type="Pfam" id="PF01323"/>
    </source>
</evidence>
<dbReference type="OrthoDB" id="9813770at2"/>
<dbReference type="RefSeq" id="WP_033080820.1">
    <property type="nucleotide sequence ID" value="NZ_JQEC01000004.1"/>
</dbReference>
<feature type="domain" description="DSBA-like thioredoxin" evidence="1">
    <location>
        <begin position="7"/>
        <end position="151"/>
    </location>
</feature>
<evidence type="ECO:0000313" key="2">
    <source>
        <dbReference type="EMBL" id="KGJ97069.1"/>
    </source>
</evidence>
<reference evidence="2 3" key="1">
    <citation type="submission" date="2014-08" db="EMBL/GenBank/DDBJ databases">
        <title>Genomic and Phenotypic Diversity of Colwellia psychrerythraea strains from Disparate Marine Basins.</title>
        <authorList>
            <person name="Techtmann S.M."/>
            <person name="Stelling S.C."/>
            <person name="Utturkar S.M."/>
            <person name="Alshibli N."/>
            <person name="Harris A."/>
            <person name="Brown S.D."/>
            <person name="Hazen T.C."/>
        </authorList>
    </citation>
    <scope>NUCLEOTIDE SEQUENCE [LARGE SCALE GENOMIC DNA]</scope>
    <source>
        <strain evidence="2 3">GAB14E</strain>
    </source>
</reference>
<dbReference type="InterPro" id="IPR001853">
    <property type="entry name" value="DSBA-like_thioredoxin_dom"/>
</dbReference>
<dbReference type="EMBL" id="JQEC01000004">
    <property type="protein sequence ID" value="KGJ97069.1"/>
    <property type="molecule type" value="Genomic_DNA"/>
</dbReference>
<dbReference type="PATRIC" id="fig|28229.3.peg.699"/>
<name>A0A099L295_COLPS</name>